<dbReference type="GO" id="GO:0006281">
    <property type="term" value="P:DNA repair"/>
    <property type="evidence" value="ECO:0007669"/>
    <property type="project" value="TreeGrafter"/>
</dbReference>
<dbReference type="Gene3D" id="1.10.150.730">
    <property type="match status" value="1"/>
</dbReference>
<gene>
    <name evidence="1" type="ORF">A2Z00_00900</name>
</gene>
<dbReference type="SUPFAM" id="SSF56784">
    <property type="entry name" value="HAD-like"/>
    <property type="match status" value="1"/>
</dbReference>
<dbReference type="InterPro" id="IPR023214">
    <property type="entry name" value="HAD_sf"/>
</dbReference>
<dbReference type="GO" id="GO:0008967">
    <property type="term" value="F:phosphoglycolate phosphatase activity"/>
    <property type="evidence" value="ECO:0007669"/>
    <property type="project" value="TreeGrafter"/>
</dbReference>
<dbReference type="PANTHER" id="PTHR43434">
    <property type="entry name" value="PHOSPHOGLYCOLATE PHOSPHATASE"/>
    <property type="match status" value="1"/>
</dbReference>
<dbReference type="InterPro" id="IPR036412">
    <property type="entry name" value="HAD-like_sf"/>
</dbReference>
<dbReference type="SFLD" id="SFLDS00003">
    <property type="entry name" value="Haloacid_Dehalogenase"/>
    <property type="match status" value="1"/>
</dbReference>
<name>A0A1F5ZIG7_9BACT</name>
<dbReference type="Pfam" id="PF13419">
    <property type="entry name" value="HAD_2"/>
    <property type="match status" value="1"/>
</dbReference>
<dbReference type="PANTHER" id="PTHR43434:SF1">
    <property type="entry name" value="PHOSPHOGLYCOLATE PHOSPHATASE"/>
    <property type="match status" value="1"/>
</dbReference>
<dbReference type="Proteomes" id="UP000177268">
    <property type="component" value="Unassembled WGS sequence"/>
</dbReference>
<dbReference type="GO" id="GO:0005829">
    <property type="term" value="C:cytosol"/>
    <property type="evidence" value="ECO:0007669"/>
    <property type="project" value="TreeGrafter"/>
</dbReference>
<dbReference type="InterPro" id="IPR006439">
    <property type="entry name" value="HAD-SF_hydro_IA"/>
</dbReference>
<accession>A0A1F5ZIG7</accession>
<dbReference type="STRING" id="1798370.A2Z00_00900"/>
<evidence type="ECO:0008006" key="3">
    <source>
        <dbReference type="Google" id="ProtNLM"/>
    </source>
</evidence>
<sequence>MADEITALQTYLDKHTKTHLIFDFDETLVRLVLPWEDWIKDFPHLPDKQGKKIMEKYNKGLLSVSGLQNELVRQYGQSMRQKIFKNDLVFETKMLRTTEVNEALIQCVKNLKGYEIYLWTSNTRKAVKKVLKNVSLASVFTKIVARDDVSYLKPDPEGFYILRDAHIAKEKYLFIGNSHNDRFAAKAAGIDYFQIDYFNKRKVSPH</sequence>
<organism evidence="1 2">
    <name type="scientific">Candidatus Gottesmanbacteria bacterium RBG_13_45_10</name>
    <dbReference type="NCBI Taxonomy" id="1798370"/>
    <lineage>
        <taxon>Bacteria</taxon>
        <taxon>Candidatus Gottesmaniibacteriota</taxon>
    </lineage>
</organism>
<dbReference type="AlphaFoldDB" id="A0A1F5ZIG7"/>
<reference evidence="1 2" key="1">
    <citation type="journal article" date="2016" name="Nat. Commun.">
        <title>Thousands of microbial genomes shed light on interconnected biogeochemical processes in an aquifer system.</title>
        <authorList>
            <person name="Anantharaman K."/>
            <person name="Brown C.T."/>
            <person name="Hug L.A."/>
            <person name="Sharon I."/>
            <person name="Castelle C.J."/>
            <person name="Probst A.J."/>
            <person name="Thomas B.C."/>
            <person name="Singh A."/>
            <person name="Wilkins M.J."/>
            <person name="Karaoz U."/>
            <person name="Brodie E.L."/>
            <person name="Williams K.H."/>
            <person name="Hubbard S.S."/>
            <person name="Banfield J.F."/>
        </authorList>
    </citation>
    <scope>NUCLEOTIDE SEQUENCE [LARGE SCALE GENOMIC DNA]</scope>
</reference>
<protein>
    <recommendedName>
        <fullName evidence="3">FCP1 homology domain-containing protein</fullName>
    </recommendedName>
</protein>
<proteinExistence type="predicted"/>
<dbReference type="InterPro" id="IPR050155">
    <property type="entry name" value="HAD-like_hydrolase_sf"/>
</dbReference>
<evidence type="ECO:0000313" key="1">
    <source>
        <dbReference type="EMBL" id="OGG11897.1"/>
    </source>
</evidence>
<dbReference type="EMBL" id="MFIZ01000011">
    <property type="protein sequence ID" value="OGG11897.1"/>
    <property type="molecule type" value="Genomic_DNA"/>
</dbReference>
<dbReference type="CDD" id="cd01427">
    <property type="entry name" value="HAD_like"/>
    <property type="match status" value="1"/>
</dbReference>
<dbReference type="SFLD" id="SFLDG01129">
    <property type="entry name" value="C1.5:_HAD__Beta-PGM__Phosphata"/>
    <property type="match status" value="1"/>
</dbReference>
<dbReference type="InterPro" id="IPR041492">
    <property type="entry name" value="HAD_2"/>
</dbReference>
<evidence type="ECO:0000313" key="2">
    <source>
        <dbReference type="Proteomes" id="UP000177268"/>
    </source>
</evidence>
<comment type="caution">
    <text evidence="1">The sequence shown here is derived from an EMBL/GenBank/DDBJ whole genome shotgun (WGS) entry which is preliminary data.</text>
</comment>
<dbReference type="Gene3D" id="3.40.50.1000">
    <property type="entry name" value="HAD superfamily/HAD-like"/>
    <property type="match status" value="1"/>
</dbReference>
<dbReference type="NCBIfam" id="TIGR01549">
    <property type="entry name" value="HAD-SF-IA-v1"/>
    <property type="match status" value="1"/>
</dbReference>